<dbReference type="SUPFAM" id="SSF49363">
    <property type="entry name" value="Purple acid phosphatase, N-terminal domain"/>
    <property type="match status" value="1"/>
</dbReference>
<dbReference type="InterPro" id="IPR015914">
    <property type="entry name" value="PAPs_N"/>
</dbReference>
<dbReference type="OrthoDB" id="9804511at2"/>
<dbReference type="EMBL" id="CP006841">
    <property type="protein sequence ID" value="ALA68394.1"/>
    <property type="molecule type" value="Genomic_DNA"/>
</dbReference>
<dbReference type="Gene3D" id="3.60.21.10">
    <property type="match status" value="1"/>
</dbReference>
<evidence type="ECO:0000313" key="5">
    <source>
        <dbReference type="EMBL" id="ALA68394.1"/>
    </source>
</evidence>
<evidence type="ECO:0000256" key="1">
    <source>
        <dbReference type="ARBA" id="ARBA00022729"/>
    </source>
</evidence>
<dbReference type="InterPro" id="IPR008963">
    <property type="entry name" value="Purple_acid_Pase-like_N"/>
</dbReference>
<dbReference type="PANTHER" id="PTHR22953">
    <property type="entry name" value="ACID PHOSPHATASE RELATED"/>
    <property type="match status" value="1"/>
</dbReference>
<dbReference type="Pfam" id="PF16656">
    <property type="entry name" value="Pur_ac_phosph_N"/>
    <property type="match status" value="1"/>
</dbReference>
<accession>A0A0K2H2Y1</accession>
<dbReference type="InterPro" id="IPR039331">
    <property type="entry name" value="PAPs-like"/>
</dbReference>
<protein>
    <submittedName>
        <fullName evidence="5">Uncharacterized protein</fullName>
    </submittedName>
</protein>
<dbReference type="InterPro" id="IPR029052">
    <property type="entry name" value="Metallo-depent_PP-like"/>
</dbReference>
<dbReference type="STRING" id="1408189.CLAC_02110"/>
<evidence type="ECO:0000256" key="2">
    <source>
        <dbReference type="SAM" id="SignalP"/>
    </source>
</evidence>
<evidence type="ECO:0000259" key="4">
    <source>
        <dbReference type="Pfam" id="PF16656"/>
    </source>
</evidence>
<dbReference type="KEGG" id="clw:CLAC_02110"/>
<dbReference type="InterPro" id="IPR004843">
    <property type="entry name" value="Calcineurin-like_PHP"/>
</dbReference>
<sequence length="425" mass="46212">MPPQKFSPRLRIAALFVAAATASTALPPASAAPLSDALSAAPEATSADRVVISPGQDGARQVGVSFRLHGASPTAAIEFGEDGAVTSSIPARRTSIGIGLSTYSAQLKDLRPETSYRYRIVGQRGAASQWETFTTASASDKPFEFLYFGDAQNGLDKQWRTTAEAGLAAAPDASLIVHGGDMVDTGSEKEWSDFWQAQQGANARIQTVGALGNHELVFDLTASKFKNAFTLPSNGPAPLDETTYSFDYQGVRFITLTGNGVFLDRQAKFLEQQLESNPNRWSVVVVHQPIYNGTERNYTDAYREAFGEIIEKYGVDLVLTGHDHTYGRGAKDGTEQTSGPQYVVATSGSKFFPTDESIDFWRRGGAHREVWAQETATFQKIRVEGCTMHYESVITHRGENQKTSNGVTEPGDTLDQFTIDKCAQR</sequence>
<dbReference type="SUPFAM" id="SSF56300">
    <property type="entry name" value="Metallo-dependent phosphatases"/>
    <property type="match status" value="1"/>
</dbReference>
<evidence type="ECO:0000259" key="3">
    <source>
        <dbReference type="Pfam" id="PF00149"/>
    </source>
</evidence>
<keyword evidence="1 2" id="KW-0732">Signal</keyword>
<dbReference type="RefSeq" id="WP_053411485.1">
    <property type="nucleotide sequence ID" value="NZ_CP006841.1"/>
</dbReference>
<proteinExistence type="predicted"/>
<dbReference type="PANTHER" id="PTHR22953:SF153">
    <property type="entry name" value="PURPLE ACID PHOSPHATASE"/>
    <property type="match status" value="1"/>
</dbReference>
<evidence type="ECO:0000313" key="6">
    <source>
        <dbReference type="Proteomes" id="UP000058446"/>
    </source>
</evidence>
<name>A0A0K2H2Y1_9CORY</name>
<feature type="signal peptide" evidence="2">
    <location>
        <begin position="1"/>
        <end position="31"/>
    </location>
</feature>
<keyword evidence="6" id="KW-1185">Reference proteome</keyword>
<feature type="domain" description="Purple acid phosphatase N-terminal" evidence="4">
    <location>
        <begin position="48"/>
        <end position="135"/>
    </location>
</feature>
<dbReference type="Proteomes" id="UP000058446">
    <property type="component" value="Chromosome"/>
</dbReference>
<organism evidence="5 6">
    <name type="scientific">Corynebacterium lactis RW2-5</name>
    <dbReference type="NCBI Taxonomy" id="1408189"/>
    <lineage>
        <taxon>Bacteria</taxon>
        <taxon>Bacillati</taxon>
        <taxon>Actinomycetota</taxon>
        <taxon>Actinomycetes</taxon>
        <taxon>Mycobacteriales</taxon>
        <taxon>Corynebacteriaceae</taxon>
        <taxon>Corynebacterium</taxon>
    </lineage>
</organism>
<dbReference type="GO" id="GO:0046872">
    <property type="term" value="F:metal ion binding"/>
    <property type="evidence" value="ECO:0007669"/>
    <property type="project" value="InterPro"/>
</dbReference>
<feature type="domain" description="Calcineurin-like phosphoesterase" evidence="3">
    <location>
        <begin position="145"/>
        <end position="326"/>
    </location>
</feature>
<gene>
    <name evidence="5" type="ORF">CLAC_02110</name>
</gene>
<feature type="chain" id="PRO_5005477223" evidence="2">
    <location>
        <begin position="32"/>
        <end position="425"/>
    </location>
</feature>
<dbReference type="AlphaFoldDB" id="A0A0K2H2Y1"/>
<dbReference type="GO" id="GO:0003993">
    <property type="term" value="F:acid phosphatase activity"/>
    <property type="evidence" value="ECO:0007669"/>
    <property type="project" value="InterPro"/>
</dbReference>
<dbReference type="PATRIC" id="fig|1408189.4.peg.420"/>
<reference evidence="5 6" key="1">
    <citation type="submission" date="2013-10" db="EMBL/GenBank/DDBJ databases">
        <title>Complete genome sequence of Corynebacterium lactis DSM 45799(T), isolated from raw cow milk.</title>
        <authorList>
            <person name="Ruckert C."/>
            <person name="Albersmeier A."/>
            <person name="Lipski A."/>
            <person name="Kalinowski J."/>
        </authorList>
    </citation>
    <scope>NUCLEOTIDE SEQUENCE [LARGE SCALE GENOMIC DNA]</scope>
    <source>
        <strain evidence="5 6">RW2-5</strain>
    </source>
</reference>
<dbReference type="Pfam" id="PF00149">
    <property type="entry name" value="Metallophos"/>
    <property type="match status" value="1"/>
</dbReference>